<feature type="transmembrane region" description="Helical" evidence="1">
    <location>
        <begin position="177"/>
        <end position="208"/>
    </location>
</feature>
<dbReference type="AlphaFoldDB" id="A0A923IDG8"/>
<accession>A0A923IDG8</accession>
<feature type="transmembrane region" description="Helical" evidence="1">
    <location>
        <begin position="153"/>
        <end position="171"/>
    </location>
</feature>
<keyword evidence="1" id="KW-1133">Transmembrane helix</keyword>
<dbReference type="RefSeq" id="WP_186886684.1">
    <property type="nucleotide sequence ID" value="NZ_JACONZ010000001.1"/>
</dbReference>
<feature type="transmembrane region" description="Helical" evidence="1">
    <location>
        <begin position="97"/>
        <end position="116"/>
    </location>
</feature>
<keyword evidence="1" id="KW-0812">Transmembrane</keyword>
<feature type="transmembrane region" description="Helical" evidence="1">
    <location>
        <begin position="68"/>
        <end position="90"/>
    </location>
</feature>
<feature type="transmembrane region" description="Helical" evidence="1">
    <location>
        <begin position="544"/>
        <end position="563"/>
    </location>
</feature>
<feature type="transmembrane region" description="Helical" evidence="1">
    <location>
        <begin position="280"/>
        <end position="300"/>
    </location>
</feature>
<gene>
    <name evidence="2" type="ORF">H8S23_02270</name>
</gene>
<feature type="transmembrane region" description="Helical" evidence="1">
    <location>
        <begin position="349"/>
        <end position="368"/>
    </location>
</feature>
<organism evidence="2 3">
    <name type="scientific">Anaerofilum hominis</name>
    <dbReference type="NCBI Taxonomy" id="2763016"/>
    <lineage>
        <taxon>Bacteria</taxon>
        <taxon>Bacillati</taxon>
        <taxon>Bacillota</taxon>
        <taxon>Clostridia</taxon>
        <taxon>Eubacteriales</taxon>
        <taxon>Oscillospiraceae</taxon>
        <taxon>Anaerofilum</taxon>
    </lineage>
</organism>
<keyword evidence="3" id="KW-1185">Reference proteome</keyword>
<dbReference type="EMBL" id="JACONZ010000001">
    <property type="protein sequence ID" value="MBC5580322.1"/>
    <property type="molecule type" value="Genomic_DNA"/>
</dbReference>
<feature type="transmembrane region" description="Helical" evidence="1">
    <location>
        <begin position="220"/>
        <end position="242"/>
    </location>
</feature>
<name>A0A923IDG8_9FIRM</name>
<evidence type="ECO:0008006" key="4">
    <source>
        <dbReference type="Google" id="ProtNLM"/>
    </source>
</evidence>
<dbReference type="Proteomes" id="UP000659630">
    <property type="component" value="Unassembled WGS sequence"/>
</dbReference>
<comment type="caution">
    <text evidence="2">The sequence shown here is derived from an EMBL/GenBank/DDBJ whole genome shotgun (WGS) entry which is preliminary data.</text>
</comment>
<evidence type="ECO:0000313" key="3">
    <source>
        <dbReference type="Proteomes" id="UP000659630"/>
    </source>
</evidence>
<proteinExistence type="predicted"/>
<keyword evidence="1" id="KW-0472">Membrane</keyword>
<feature type="transmembrane region" description="Helical" evidence="1">
    <location>
        <begin position="128"/>
        <end position="146"/>
    </location>
</feature>
<reference evidence="2" key="1">
    <citation type="submission" date="2020-08" db="EMBL/GenBank/DDBJ databases">
        <title>Genome public.</title>
        <authorList>
            <person name="Liu C."/>
            <person name="Sun Q."/>
        </authorList>
    </citation>
    <scope>NUCLEOTIDE SEQUENCE</scope>
    <source>
        <strain evidence="2">BX8</strain>
    </source>
</reference>
<protein>
    <recommendedName>
        <fullName evidence="4">Membrane protein 6-pyruvoyl-tetrahydropterin synthase-related domain-containing protein</fullName>
    </recommendedName>
</protein>
<feature type="transmembrane region" description="Helical" evidence="1">
    <location>
        <begin position="377"/>
        <end position="394"/>
    </location>
</feature>
<evidence type="ECO:0000256" key="1">
    <source>
        <dbReference type="SAM" id="Phobius"/>
    </source>
</evidence>
<evidence type="ECO:0000313" key="2">
    <source>
        <dbReference type="EMBL" id="MBC5580322.1"/>
    </source>
</evidence>
<sequence length="569" mass="63733">MMKENTKRGLTAALLLTAVLICSVSLFWPGVPFGHDFSFHLSRINSICEGMRHGHFFLKVYPDLYNGYGYACGLFYGDFFLNIPAFLTLCGVDLITSYKIFLVLIIAGTAGSAYYASSRIFRSRLAGLISALLYVFSSYFIFDLYLRADLGEVQAWIFFPLILLGIYRLLFGEYQKSLPLIVGFAGLLLSHLLSFAMALAFAALFFLIGLFRFLAEPKRFIALLKATGITLLVTAFFLFPLLEQMLTGRIYSHQVNEVLILSESAVRIRNLFYNFSGSPIMSPGVVFPGIGLLFPLVYLGRPFIARKREMSVHFCDFCLVMGSLALFASTSVFPWAFLSRYLYFLQFPWRLFLPACAFLSIAGGYVFSQLARRSPKLVFPLLCFCLVGASMVTLKEQRTIYLASAAQPSPESNYQTARTVEEGGMLYFSIEQCKFIDNNYFHENHQGEFFSPPPDAELMGQAPVPCSIRREYGKIYLAYDNPNKDAAAVTLPLNYTKGYSAIDLTTGGECALTPGNNGFAELSLPARSSEEILIRYSGTSLQHFTAGLSILTLFIFPVYLLGIRRKKLF</sequence>
<feature type="transmembrane region" description="Helical" evidence="1">
    <location>
        <begin position="312"/>
        <end position="337"/>
    </location>
</feature>